<dbReference type="InterPro" id="IPR011990">
    <property type="entry name" value="TPR-like_helical_dom_sf"/>
</dbReference>
<dbReference type="InterPro" id="IPR003107">
    <property type="entry name" value="HAT"/>
</dbReference>
<dbReference type="Pfam" id="PF23220">
    <property type="entry name" value="HAT_Syf1_M"/>
    <property type="match status" value="1"/>
</dbReference>
<dbReference type="GO" id="GO:0006397">
    <property type="term" value="P:mRNA processing"/>
    <property type="evidence" value="ECO:0007669"/>
    <property type="project" value="UniProtKB-KW"/>
</dbReference>
<feature type="region of interest" description="Disordered" evidence="8">
    <location>
        <begin position="610"/>
        <end position="630"/>
    </location>
</feature>
<feature type="compositionally biased region" description="Acidic residues" evidence="8">
    <location>
        <begin position="1133"/>
        <end position="1152"/>
    </location>
</feature>
<dbReference type="Pfam" id="PF23231">
    <property type="entry name" value="HAT_Syf1_CNRKL1_C"/>
    <property type="match status" value="1"/>
</dbReference>
<gene>
    <name evidence="12" type="ORF">ACHAXA_010621</name>
</gene>
<evidence type="ECO:0000313" key="12">
    <source>
        <dbReference type="EMBL" id="KAL3809100.1"/>
    </source>
</evidence>
<dbReference type="InterPro" id="IPR056350">
    <property type="entry name" value="HAT_Syf1_central"/>
</dbReference>
<evidence type="ECO:0000256" key="5">
    <source>
        <dbReference type="ARBA" id="ARBA00022737"/>
    </source>
</evidence>
<organism evidence="12 13">
    <name type="scientific">Cyclostephanos tholiformis</name>
    <dbReference type="NCBI Taxonomy" id="382380"/>
    <lineage>
        <taxon>Eukaryota</taxon>
        <taxon>Sar</taxon>
        <taxon>Stramenopiles</taxon>
        <taxon>Ochrophyta</taxon>
        <taxon>Bacillariophyta</taxon>
        <taxon>Coscinodiscophyceae</taxon>
        <taxon>Thalassiosirophycidae</taxon>
        <taxon>Stephanodiscales</taxon>
        <taxon>Stephanodiscaceae</taxon>
        <taxon>Cyclostephanos</taxon>
    </lineage>
</organism>
<keyword evidence="7" id="KW-0539">Nucleus</keyword>
<evidence type="ECO:0000259" key="9">
    <source>
        <dbReference type="Pfam" id="PF23220"/>
    </source>
</evidence>
<reference evidence="12 13" key="1">
    <citation type="submission" date="2024-10" db="EMBL/GenBank/DDBJ databases">
        <title>Updated reference genomes for cyclostephanoid diatoms.</title>
        <authorList>
            <person name="Roberts W.R."/>
            <person name="Alverson A.J."/>
        </authorList>
    </citation>
    <scope>NUCLEOTIDE SEQUENCE [LARGE SCALE GENOMIC DNA]</scope>
    <source>
        <strain evidence="12 13">AJA228-03</strain>
    </source>
</reference>
<feature type="domain" description="Pre-mRNA-splicing factor Syf1/CRNKL1-like C-terminal HAT-repeats" evidence="10">
    <location>
        <begin position="746"/>
        <end position="1077"/>
    </location>
</feature>
<evidence type="ECO:0000256" key="8">
    <source>
        <dbReference type="SAM" id="MobiDB-lite"/>
    </source>
</evidence>
<evidence type="ECO:0000256" key="7">
    <source>
        <dbReference type="ARBA" id="ARBA00023242"/>
    </source>
</evidence>
<feature type="region of interest" description="Disordered" evidence="8">
    <location>
        <begin position="1"/>
        <end position="36"/>
    </location>
</feature>
<dbReference type="AlphaFoldDB" id="A0ABD3RNG8"/>
<dbReference type="Pfam" id="PF23233">
    <property type="entry name" value="HAT_Syf1_CNRKL1_N"/>
    <property type="match status" value="1"/>
</dbReference>
<evidence type="ECO:0000256" key="6">
    <source>
        <dbReference type="ARBA" id="ARBA00023187"/>
    </source>
</evidence>
<dbReference type="InterPro" id="IPR045075">
    <property type="entry name" value="Syf1-like"/>
</dbReference>
<protein>
    <submittedName>
        <fullName evidence="12">Uncharacterized protein</fullName>
    </submittedName>
</protein>
<keyword evidence="4" id="KW-0747">Spliceosome</keyword>
<comment type="caution">
    <text evidence="12">The sequence shown here is derived from an EMBL/GenBank/DDBJ whole genome shotgun (WGS) entry which is preliminary data.</text>
</comment>
<dbReference type="InterPro" id="IPR055433">
    <property type="entry name" value="HAT_Syf1-like_N"/>
</dbReference>
<evidence type="ECO:0000256" key="2">
    <source>
        <dbReference type="ARBA" id="ARBA00008644"/>
    </source>
</evidence>
<evidence type="ECO:0000256" key="3">
    <source>
        <dbReference type="ARBA" id="ARBA00022664"/>
    </source>
</evidence>
<dbReference type="EMBL" id="JALLPB020000440">
    <property type="protein sequence ID" value="KAL3809100.1"/>
    <property type="molecule type" value="Genomic_DNA"/>
</dbReference>
<keyword evidence="13" id="KW-1185">Reference proteome</keyword>
<name>A0ABD3RNG8_9STRA</name>
<accession>A0ABD3RNG8</accession>
<dbReference type="PANTHER" id="PTHR11246:SF5">
    <property type="entry name" value="PRE-MRNA-SPLICING FACTOR SYF1"/>
    <property type="match status" value="1"/>
</dbReference>
<dbReference type="SUPFAM" id="SSF48452">
    <property type="entry name" value="TPR-like"/>
    <property type="match status" value="4"/>
</dbReference>
<keyword evidence="3" id="KW-0507">mRNA processing</keyword>
<dbReference type="Gene3D" id="1.25.40.10">
    <property type="entry name" value="Tetratricopeptide repeat domain"/>
    <property type="match status" value="3"/>
</dbReference>
<evidence type="ECO:0000256" key="1">
    <source>
        <dbReference type="ARBA" id="ARBA00004123"/>
    </source>
</evidence>
<evidence type="ECO:0000259" key="11">
    <source>
        <dbReference type="Pfam" id="PF23233"/>
    </source>
</evidence>
<sequence length="1246" mass="138899">MMEVVPPHPPPPLPPPSPPPPQDDPPPSHHHTTPQQRLPALVSTCLSTVMSYPDLLRHEEGMSIRAVGGSSTAGLGSNISMGAYDVMAWISYMECIDDALEVLRDHVGCSSRAAVVRRWGEGGGRSRGGGRFGEYDMARTIVAFETCGRTFRVSDVLAHGITHDHRTLRMEAHGLCKARISVGERAVSLLPGSYKLWTNHLAFLAGLLDRCRPLPDDIRCDEGDDDDENRRAPRVDDRVPPYLIRSSSRHGRYRATVSAYERSLVRLHRMPSIWLRYAAFVATYDPHRDPTTVRRIYDRALISLPAGQHDRVWEDYLFWVTGILPGDAGKGGGVDDKNGEDGGWTNVRRRGYHKVKYGFESPLVASWRKRGWHHRRISSSTVPIETAMRILRRHATCFDTTYREDLSTLCMTRYGRYGEAASLLLQLLNNEQASGTGGTMGGMFLSPNGTTRHELWLRFADVCTAHPNEAKVAGVDFDGIVRAVLRGRNGRGAGSMVGGGGGGNGRGEGLGFEVFDNTAAADDDENDEGGRAKVSSSSSSSIDYGLGEMEGTMWTRLAEYHVRAGDFELARSVYEEALDAISRVRDFSLVFDAYVKFEEGVIEALMELMEEEEEEEGGKDEDNNNRSADDEDLDILLGDGMIKSSTNDDDVTGSSVDVDLAISRAEHLTSRRPLLLNRVLLRQNPHNVGEWIKRSKLYLDLNEIDLAASALEESLKAVSSRKSVNGSPCTLVLTLSLSGCVDGEYDFQNPEDLAQCHSSWVELELRQENWDMALNLARRAVSGRVGNKGSKAARGLSRSLRLWNLLFDLEESLGTVQTTKDAYDRALELKVATPSHVLNYASFLKDKKYFEESFAAYERGLGLFPFPHAGATLLWKNYLTNFLERYDGSKTPRVRELFDRCLDDCPSEESPDFYLLYGEYEETHGLTKRALAVYERMCSSVPPSERYTAYRLYIAKAIQYLGVTSARPIYEAAISALEDGPASRICLEYAKMETGLREVDRARTVLVYGSQLADPRRDPDYWKAWHEFEVSFGNEETFREMLRVKRSVQAAFSTVNYNAAEMGAGAPQLETMTEDAALEMIAEREGVIVEKKPLVGGFVQSKKRTAEVADLGEVERRAERLREAAASVGGGGDEIDIDDDEDDEVEEAEDEQLPPSRNTKSVEGYRLTKESGKKPDSIWLLELDDHPCSTETIRLAGPCQGDTEQNMISWMENTLGFSRVVATELYRGQLLKTWKDFGNVRDDDVD</sequence>
<comment type="subcellular location">
    <subcellularLocation>
        <location evidence="1">Nucleus</location>
    </subcellularLocation>
</comment>
<feature type="domain" description="Pre-mRNA-splicing factor Syf1-like N-terminal HAT-repeats" evidence="11">
    <location>
        <begin position="250"/>
        <end position="321"/>
    </location>
</feature>
<feature type="region of interest" description="Disordered" evidence="8">
    <location>
        <begin position="520"/>
        <end position="541"/>
    </location>
</feature>
<dbReference type="GO" id="GO:0005681">
    <property type="term" value="C:spliceosomal complex"/>
    <property type="evidence" value="ECO:0007669"/>
    <property type="project" value="UniProtKB-KW"/>
</dbReference>
<dbReference type="PANTHER" id="PTHR11246">
    <property type="entry name" value="PRE-MRNA SPLICING FACTOR"/>
    <property type="match status" value="1"/>
</dbReference>
<dbReference type="Proteomes" id="UP001530377">
    <property type="component" value="Unassembled WGS sequence"/>
</dbReference>
<feature type="compositionally biased region" description="Pro residues" evidence="8">
    <location>
        <begin position="1"/>
        <end position="25"/>
    </location>
</feature>
<feature type="domain" description="Pre-mRNA-splicing factor SYF1 central HAT repeats" evidence="9">
    <location>
        <begin position="549"/>
        <end position="701"/>
    </location>
</feature>
<dbReference type="InterPro" id="IPR055430">
    <property type="entry name" value="HAT_Syf1_CNRKL1_C"/>
</dbReference>
<comment type="similarity">
    <text evidence="2">Belongs to the crooked-neck family.</text>
</comment>
<feature type="region of interest" description="Disordered" evidence="8">
    <location>
        <begin position="1122"/>
        <end position="1169"/>
    </location>
</feature>
<dbReference type="GO" id="GO:0008380">
    <property type="term" value="P:RNA splicing"/>
    <property type="evidence" value="ECO:0007669"/>
    <property type="project" value="UniProtKB-KW"/>
</dbReference>
<keyword evidence="5" id="KW-0677">Repeat</keyword>
<dbReference type="SMART" id="SM00386">
    <property type="entry name" value="HAT"/>
    <property type="match status" value="8"/>
</dbReference>
<evidence type="ECO:0000313" key="13">
    <source>
        <dbReference type="Proteomes" id="UP001530377"/>
    </source>
</evidence>
<keyword evidence="6" id="KW-0508">mRNA splicing</keyword>
<evidence type="ECO:0000259" key="10">
    <source>
        <dbReference type="Pfam" id="PF23231"/>
    </source>
</evidence>
<evidence type="ECO:0000256" key="4">
    <source>
        <dbReference type="ARBA" id="ARBA00022728"/>
    </source>
</evidence>
<feature type="compositionally biased region" description="Acidic residues" evidence="8">
    <location>
        <begin position="610"/>
        <end position="619"/>
    </location>
</feature>
<proteinExistence type="inferred from homology"/>